<keyword evidence="2" id="KW-1185">Reference proteome</keyword>
<proteinExistence type="predicted"/>
<comment type="caution">
    <text evidence="1">The sequence shown here is derived from an EMBL/GenBank/DDBJ whole genome shotgun (WGS) entry which is preliminary data.</text>
</comment>
<accession>A0AC61DDP9</accession>
<sequence>MIKLFTHNDLDGIGCALLACLVYGQEEVAFETCGYDFINDKLTEYIEEKNFENFTRCYITDISMNEEVATKISTLVSPRNEISASIQNHFQLLDHHTTATFLNATSWAKVQLQTEDDTLCCGTSLFYDYLKWQEPQALALLNKPLIIEFVEKIRRYDTWDWTRLEDLEAKQLNDLYYLLGKERFMAYWLERLSKGQGTFDYDATHKLILEMRQNEIDKYIEARNEDLTIQRILSYEAGIVFADRFQSELGNKLAELHPELDFIAMININGGVSCRTNKDTIHLGEEVAKVFGGGGHAKAAGLPVTDTIRQLVVEAIFKQ</sequence>
<protein>
    <submittedName>
        <fullName evidence="1">Oligoribonuclease</fullName>
    </submittedName>
</protein>
<organism evidence="1 2">
    <name type="scientific">Sporanaerobium hydrogeniformans</name>
    <dbReference type="NCBI Taxonomy" id="3072179"/>
    <lineage>
        <taxon>Bacteria</taxon>
        <taxon>Bacillati</taxon>
        <taxon>Bacillota</taxon>
        <taxon>Clostridia</taxon>
        <taxon>Lachnospirales</taxon>
        <taxon>Lachnospiraceae</taxon>
        <taxon>Sporanaerobium</taxon>
    </lineage>
</organism>
<dbReference type="EMBL" id="PEDL01000007">
    <property type="protein sequence ID" value="PHV70826.1"/>
    <property type="molecule type" value="Genomic_DNA"/>
</dbReference>
<evidence type="ECO:0000313" key="1">
    <source>
        <dbReference type="EMBL" id="PHV70826.1"/>
    </source>
</evidence>
<name>A0AC61DDP9_9FIRM</name>
<reference evidence="1" key="1">
    <citation type="submission" date="2017-10" db="EMBL/GenBank/DDBJ databases">
        <title>Genome sequence of cellulolytic Lachnospiraceae bacterium XHS1971 isolated from hotspring sediment.</title>
        <authorList>
            <person name="Vasudevan G."/>
            <person name="Joshi A.J."/>
            <person name="Hivarkar S."/>
            <person name="Lanjekar V.B."/>
            <person name="Dhakephalkar P.K."/>
            <person name="Dagar S."/>
        </authorList>
    </citation>
    <scope>NUCLEOTIDE SEQUENCE</scope>
    <source>
        <strain evidence="1">XHS1971</strain>
    </source>
</reference>
<gene>
    <name evidence="1" type="ORF">CS063_08655</name>
</gene>
<evidence type="ECO:0000313" key="2">
    <source>
        <dbReference type="Proteomes" id="UP000224460"/>
    </source>
</evidence>
<dbReference type="Proteomes" id="UP000224460">
    <property type="component" value="Unassembled WGS sequence"/>
</dbReference>